<dbReference type="GO" id="GO:0050660">
    <property type="term" value="F:flavin adenine dinucleotide binding"/>
    <property type="evidence" value="ECO:0007669"/>
    <property type="project" value="InterPro"/>
</dbReference>
<keyword evidence="5" id="KW-0560">Oxidoreductase</keyword>
<evidence type="ECO:0000256" key="1">
    <source>
        <dbReference type="ARBA" id="ARBA00001974"/>
    </source>
</evidence>
<dbReference type="InterPro" id="IPR009100">
    <property type="entry name" value="AcylCoA_DH/oxidase_NM_dom_sf"/>
</dbReference>
<dbReference type="Gene3D" id="1.10.540.10">
    <property type="entry name" value="Acyl-CoA dehydrogenase/oxidase, N-terminal domain"/>
    <property type="match status" value="1"/>
</dbReference>
<evidence type="ECO:0000256" key="2">
    <source>
        <dbReference type="ARBA" id="ARBA00009347"/>
    </source>
</evidence>
<proteinExistence type="inferred from homology"/>
<feature type="domain" description="Acyl-CoA oxidase/dehydrogenase middle" evidence="7">
    <location>
        <begin position="148"/>
        <end position="241"/>
    </location>
</feature>
<dbReference type="Gene3D" id="1.20.140.10">
    <property type="entry name" value="Butyryl-CoA Dehydrogenase, subunit A, domain 3"/>
    <property type="match status" value="1"/>
</dbReference>
<dbReference type="Pfam" id="PF02770">
    <property type="entry name" value="Acyl-CoA_dh_M"/>
    <property type="match status" value="1"/>
</dbReference>
<dbReference type="PANTHER" id="PTHR43188:SF1">
    <property type="entry name" value="ACYL-COA DEHYDROGENASE"/>
    <property type="match status" value="1"/>
</dbReference>
<dbReference type="Gene3D" id="2.40.110.10">
    <property type="entry name" value="Butyryl-CoA Dehydrogenase, subunit A, domain 2"/>
    <property type="match status" value="1"/>
</dbReference>
<dbReference type="InterPro" id="IPR037069">
    <property type="entry name" value="AcylCoA_DH/ox_N_sf"/>
</dbReference>
<gene>
    <name evidence="9" type="ORF">EV640_10382</name>
</gene>
<dbReference type="GO" id="GO:0003995">
    <property type="term" value="F:acyl-CoA dehydrogenase activity"/>
    <property type="evidence" value="ECO:0007669"/>
    <property type="project" value="InterPro"/>
</dbReference>
<dbReference type="PROSITE" id="PS00073">
    <property type="entry name" value="ACYL_COA_DH_2"/>
    <property type="match status" value="1"/>
</dbReference>
<dbReference type="SUPFAM" id="SSF47203">
    <property type="entry name" value="Acyl-CoA dehydrogenase C-terminal domain-like"/>
    <property type="match status" value="1"/>
</dbReference>
<reference evidence="9 10" key="1">
    <citation type="submission" date="2019-03" db="EMBL/GenBank/DDBJ databases">
        <title>Genomic Encyclopedia of Type Strains, Phase III (KMG-III): the genomes of soil and plant-associated and newly described type strains.</title>
        <authorList>
            <person name="Whitman W."/>
        </authorList>
    </citation>
    <scope>NUCLEOTIDE SEQUENCE [LARGE SCALE GENOMIC DNA]</scope>
    <source>
        <strain evidence="9 10">DSM 27373</strain>
    </source>
</reference>
<feature type="domain" description="Acyl-CoA dehydrogenase/oxidase C-terminal" evidence="6">
    <location>
        <begin position="259"/>
        <end position="401"/>
    </location>
</feature>
<dbReference type="Pfam" id="PF00441">
    <property type="entry name" value="Acyl-CoA_dh_1"/>
    <property type="match status" value="1"/>
</dbReference>
<evidence type="ECO:0000259" key="7">
    <source>
        <dbReference type="Pfam" id="PF02770"/>
    </source>
</evidence>
<name>A0A4R7G526_9MICC</name>
<dbReference type="InterPro" id="IPR013786">
    <property type="entry name" value="AcylCoA_DH/ox_N"/>
</dbReference>
<evidence type="ECO:0000259" key="8">
    <source>
        <dbReference type="Pfam" id="PF02771"/>
    </source>
</evidence>
<dbReference type="InterPro" id="IPR036250">
    <property type="entry name" value="AcylCo_DH-like_C"/>
</dbReference>
<evidence type="ECO:0000313" key="9">
    <source>
        <dbReference type="EMBL" id="TDS86393.1"/>
    </source>
</evidence>
<sequence length="408" mass="44367">MREPAMRKPAMREPATGTVIPSDLYGFAERLTTAERRVITDLRQVLTEQVHPHLNAAWDEARFPEEIIAPLRSLELMDPPALREAGEPIRDIFLGFRNFELTRCDINVATYYNAQASLFRTVCTMGGSAQQARELDAKIVSHELTGVFGLTEPDHGSDVAGGLATSAAQEPETGDWIIDGAKRWIGGATAADVVATFARDAADGQVKCFLVPTSAPGVSMEVIPRKASLRIMQNADISYRQVRVPDSARLQQINSFTDVAGCLRRMRSDVAWMATGAMAGAYEAALAYVTHREQFGRPIAGFQLIQEKLAMMLGNLTAALGMVVQLTEQQAAGIYRDENSALAKMYTSLRLRETVALAREVCGGNGITLDTDVARFHADAEAIYSYEGTHEINALIVGRAVTGVGAFT</sequence>
<dbReference type="InterPro" id="IPR009075">
    <property type="entry name" value="AcylCo_DH/oxidase_C"/>
</dbReference>
<dbReference type="EMBL" id="SOAN01000003">
    <property type="protein sequence ID" value="TDS86393.1"/>
    <property type="molecule type" value="Genomic_DNA"/>
</dbReference>
<evidence type="ECO:0000256" key="5">
    <source>
        <dbReference type="RuleBase" id="RU362125"/>
    </source>
</evidence>
<evidence type="ECO:0000256" key="3">
    <source>
        <dbReference type="ARBA" id="ARBA00022630"/>
    </source>
</evidence>
<dbReference type="AlphaFoldDB" id="A0A4R7G526"/>
<evidence type="ECO:0000313" key="10">
    <source>
        <dbReference type="Proteomes" id="UP000294506"/>
    </source>
</evidence>
<organism evidence="9 10">
    <name type="scientific">Nesterenkonia aurantiaca</name>
    <dbReference type="NCBI Taxonomy" id="1436010"/>
    <lineage>
        <taxon>Bacteria</taxon>
        <taxon>Bacillati</taxon>
        <taxon>Actinomycetota</taxon>
        <taxon>Actinomycetes</taxon>
        <taxon>Micrococcales</taxon>
        <taxon>Micrococcaceae</taxon>
        <taxon>Nesterenkonia</taxon>
    </lineage>
</organism>
<dbReference type="InterPro" id="IPR006091">
    <property type="entry name" value="Acyl-CoA_Oxase/DH_mid-dom"/>
</dbReference>
<dbReference type="SUPFAM" id="SSF56645">
    <property type="entry name" value="Acyl-CoA dehydrogenase NM domain-like"/>
    <property type="match status" value="1"/>
</dbReference>
<dbReference type="InterPro" id="IPR006089">
    <property type="entry name" value="Acyl-CoA_DH_CS"/>
</dbReference>
<comment type="cofactor">
    <cofactor evidence="1 5">
        <name>FAD</name>
        <dbReference type="ChEBI" id="CHEBI:57692"/>
    </cofactor>
</comment>
<evidence type="ECO:0000256" key="4">
    <source>
        <dbReference type="ARBA" id="ARBA00022827"/>
    </source>
</evidence>
<dbReference type="PANTHER" id="PTHR43188">
    <property type="entry name" value="ACYL-COENZYME A OXIDASE"/>
    <property type="match status" value="1"/>
</dbReference>
<comment type="similarity">
    <text evidence="2 5">Belongs to the acyl-CoA dehydrogenase family.</text>
</comment>
<dbReference type="GO" id="GO:0006635">
    <property type="term" value="P:fatty acid beta-oxidation"/>
    <property type="evidence" value="ECO:0007669"/>
    <property type="project" value="InterPro"/>
</dbReference>
<evidence type="ECO:0000259" key="6">
    <source>
        <dbReference type="Pfam" id="PF00441"/>
    </source>
</evidence>
<dbReference type="InterPro" id="IPR046373">
    <property type="entry name" value="Acyl-CoA_Oxase/DH_mid-dom_sf"/>
</dbReference>
<keyword evidence="10" id="KW-1185">Reference proteome</keyword>
<dbReference type="Proteomes" id="UP000294506">
    <property type="component" value="Unassembled WGS sequence"/>
</dbReference>
<keyword evidence="4 5" id="KW-0274">FAD</keyword>
<accession>A0A4R7G526</accession>
<dbReference type="InterPro" id="IPR045008">
    <property type="entry name" value="ACX4-like"/>
</dbReference>
<keyword evidence="3 5" id="KW-0285">Flavoprotein</keyword>
<protein>
    <submittedName>
        <fullName evidence="9">Glutaryl-CoA dehydrogenase</fullName>
    </submittedName>
</protein>
<comment type="caution">
    <text evidence="9">The sequence shown here is derived from an EMBL/GenBank/DDBJ whole genome shotgun (WGS) entry which is preliminary data.</text>
</comment>
<dbReference type="Pfam" id="PF02771">
    <property type="entry name" value="Acyl-CoA_dh_N"/>
    <property type="match status" value="1"/>
</dbReference>
<feature type="domain" description="Acyl-CoA dehydrogenase/oxidase N-terminal" evidence="8">
    <location>
        <begin position="34"/>
        <end position="140"/>
    </location>
</feature>